<dbReference type="PANTHER" id="PTHR30055:SF234">
    <property type="entry name" value="HTH-TYPE TRANSCRIPTIONAL REGULATOR BETI"/>
    <property type="match status" value="1"/>
</dbReference>
<accession>A0A3E1K754</accession>
<evidence type="ECO:0000313" key="7">
    <source>
        <dbReference type="Proteomes" id="UP000260351"/>
    </source>
</evidence>
<dbReference type="GO" id="GO:0000976">
    <property type="term" value="F:transcription cis-regulatory region binding"/>
    <property type="evidence" value="ECO:0007669"/>
    <property type="project" value="TreeGrafter"/>
</dbReference>
<dbReference type="Gene3D" id="1.10.357.10">
    <property type="entry name" value="Tetracycline Repressor, domain 2"/>
    <property type="match status" value="1"/>
</dbReference>
<dbReference type="AlphaFoldDB" id="A0A3E1K754"/>
<evidence type="ECO:0000313" key="6">
    <source>
        <dbReference type="EMBL" id="RFF29514.1"/>
    </source>
</evidence>
<dbReference type="EMBL" id="QUZK01000046">
    <property type="protein sequence ID" value="RFF29514.1"/>
    <property type="molecule type" value="Genomic_DNA"/>
</dbReference>
<dbReference type="GO" id="GO:0003700">
    <property type="term" value="F:DNA-binding transcription factor activity"/>
    <property type="evidence" value="ECO:0007669"/>
    <property type="project" value="TreeGrafter"/>
</dbReference>
<protein>
    <submittedName>
        <fullName evidence="6">TetR/AcrR family transcriptional regulator</fullName>
    </submittedName>
</protein>
<dbReference type="SUPFAM" id="SSF46689">
    <property type="entry name" value="Homeodomain-like"/>
    <property type="match status" value="1"/>
</dbReference>
<sequence>MSTYQPPRQARARATVERIFEATVRLLADRPFEALSVADIVSGAHTSVGAFYKRFSSKDALLPVLLDWIHRQQFKAIESFVDESKWQGIGLSGRVDAFVESLVESYRQHHHLMKALVARQYSTDNAQSTEQIESAERILHYYTAWLLACRDEIRHPRPEVAVPIGLTGLVTQAQTRLLFGARSIELSGAAFTHELKRALLAYLGDDADEPC</sequence>
<dbReference type="RefSeq" id="WP_116651540.1">
    <property type="nucleotide sequence ID" value="NZ_QUZK01000046.1"/>
</dbReference>
<evidence type="ECO:0000256" key="3">
    <source>
        <dbReference type="ARBA" id="ARBA00023163"/>
    </source>
</evidence>
<evidence type="ECO:0000256" key="4">
    <source>
        <dbReference type="PROSITE-ProRule" id="PRU00335"/>
    </source>
</evidence>
<evidence type="ECO:0000256" key="1">
    <source>
        <dbReference type="ARBA" id="ARBA00023015"/>
    </source>
</evidence>
<dbReference type="InterPro" id="IPR009057">
    <property type="entry name" value="Homeodomain-like_sf"/>
</dbReference>
<evidence type="ECO:0000259" key="5">
    <source>
        <dbReference type="PROSITE" id="PS50977"/>
    </source>
</evidence>
<keyword evidence="2 4" id="KW-0238">DNA-binding</keyword>
<dbReference type="PROSITE" id="PS50977">
    <property type="entry name" value="HTH_TETR_2"/>
    <property type="match status" value="1"/>
</dbReference>
<dbReference type="Pfam" id="PF00440">
    <property type="entry name" value="TetR_N"/>
    <property type="match status" value="1"/>
</dbReference>
<keyword evidence="7" id="KW-1185">Reference proteome</keyword>
<feature type="DNA-binding region" description="H-T-H motif" evidence="4">
    <location>
        <begin position="36"/>
        <end position="55"/>
    </location>
</feature>
<name>A0A3E1K754_9GAMM</name>
<dbReference type="OrthoDB" id="9816320at2"/>
<proteinExistence type="predicted"/>
<organism evidence="6 7">
    <name type="scientific">Wenzhouxiangella sediminis</name>
    <dbReference type="NCBI Taxonomy" id="1792836"/>
    <lineage>
        <taxon>Bacteria</taxon>
        <taxon>Pseudomonadati</taxon>
        <taxon>Pseudomonadota</taxon>
        <taxon>Gammaproteobacteria</taxon>
        <taxon>Chromatiales</taxon>
        <taxon>Wenzhouxiangellaceae</taxon>
        <taxon>Wenzhouxiangella</taxon>
    </lineage>
</organism>
<dbReference type="InterPro" id="IPR050109">
    <property type="entry name" value="HTH-type_TetR-like_transc_reg"/>
</dbReference>
<evidence type="ECO:0000256" key="2">
    <source>
        <dbReference type="ARBA" id="ARBA00023125"/>
    </source>
</evidence>
<comment type="caution">
    <text evidence="6">The sequence shown here is derived from an EMBL/GenBank/DDBJ whole genome shotgun (WGS) entry which is preliminary data.</text>
</comment>
<keyword evidence="1" id="KW-0805">Transcription regulation</keyword>
<dbReference type="InterPro" id="IPR001647">
    <property type="entry name" value="HTH_TetR"/>
</dbReference>
<gene>
    <name evidence="6" type="ORF">DZC52_12800</name>
</gene>
<keyword evidence="3" id="KW-0804">Transcription</keyword>
<feature type="domain" description="HTH tetR-type" evidence="5">
    <location>
        <begin position="13"/>
        <end position="73"/>
    </location>
</feature>
<reference evidence="6 7" key="1">
    <citation type="submission" date="2018-08" db="EMBL/GenBank/DDBJ databases">
        <title>Wenzhouxiangella salilacus sp. nov., a novel bacterium isolated from a saline lake in Xinjiang Province, China.</title>
        <authorList>
            <person name="Han S."/>
        </authorList>
    </citation>
    <scope>NUCLEOTIDE SEQUENCE [LARGE SCALE GENOMIC DNA]</scope>
    <source>
        <strain evidence="6 7">XDB06</strain>
    </source>
</reference>
<dbReference type="PANTHER" id="PTHR30055">
    <property type="entry name" value="HTH-TYPE TRANSCRIPTIONAL REGULATOR RUTR"/>
    <property type="match status" value="1"/>
</dbReference>
<dbReference type="Proteomes" id="UP000260351">
    <property type="component" value="Unassembled WGS sequence"/>
</dbReference>